<proteinExistence type="predicted"/>
<comment type="caution">
    <text evidence="3">The sequence shown here is derived from an EMBL/GenBank/DDBJ whole genome shotgun (WGS) entry which is preliminary data.</text>
</comment>
<organism evidence="3 4">
    <name type="scientific">Candidatus Desulfovibrio intestinavium</name>
    <dbReference type="NCBI Taxonomy" id="2838534"/>
    <lineage>
        <taxon>Bacteria</taxon>
        <taxon>Pseudomonadati</taxon>
        <taxon>Thermodesulfobacteriota</taxon>
        <taxon>Desulfovibrionia</taxon>
        <taxon>Desulfovibrionales</taxon>
        <taxon>Desulfovibrionaceae</taxon>
        <taxon>Desulfovibrio</taxon>
    </lineage>
</organism>
<reference evidence="3" key="1">
    <citation type="journal article" date="2021" name="PeerJ">
        <title>Extensive microbial diversity within the chicken gut microbiome revealed by metagenomics and culture.</title>
        <authorList>
            <person name="Gilroy R."/>
            <person name="Ravi A."/>
            <person name="Getino M."/>
            <person name="Pursley I."/>
            <person name="Horton D.L."/>
            <person name="Alikhan N.F."/>
            <person name="Baker D."/>
            <person name="Gharbi K."/>
            <person name="Hall N."/>
            <person name="Watson M."/>
            <person name="Adriaenssens E.M."/>
            <person name="Foster-Nyarko E."/>
            <person name="Jarju S."/>
            <person name="Secka A."/>
            <person name="Antonio M."/>
            <person name="Oren A."/>
            <person name="Chaudhuri R.R."/>
            <person name="La Ragione R."/>
            <person name="Hildebrand F."/>
            <person name="Pallen M.J."/>
        </authorList>
    </citation>
    <scope>NUCLEOTIDE SEQUENCE</scope>
    <source>
        <strain evidence="3">5032</strain>
    </source>
</reference>
<feature type="region of interest" description="Disordered" evidence="1">
    <location>
        <begin position="24"/>
        <end position="52"/>
    </location>
</feature>
<dbReference type="InterPro" id="IPR011990">
    <property type="entry name" value="TPR-like_helical_dom_sf"/>
</dbReference>
<evidence type="ECO:0000313" key="4">
    <source>
        <dbReference type="Proteomes" id="UP000823821"/>
    </source>
</evidence>
<dbReference type="Gene3D" id="1.25.40.10">
    <property type="entry name" value="Tetratricopeptide repeat domain"/>
    <property type="match status" value="1"/>
</dbReference>
<feature type="chain" id="PRO_5038342428" description="Sel1 repeat family protein" evidence="2">
    <location>
        <begin position="24"/>
        <end position="387"/>
    </location>
</feature>
<gene>
    <name evidence="3" type="ORF">H9784_10835</name>
</gene>
<feature type="signal peptide" evidence="2">
    <location>
        <begin position="1"/>
        <end position="23"/>
    </location>
</feature>
<evidence type="ECO:0008006" key="5">
    <source>
        <dbReference type="Google" id="ProtNLM"/>
    </source>
</evidence>
<accession>A0A9D2KRY3</accession>
<reference evidence="3" key="2">
    <citation type="submission" date="2021-04" db="EMBL/GenBank/DDBJ databases">
        <authorList>
            <person name="Gilroy R."/>
        </authorList>
    </citation>
    <scope>NUCLEOTIDE SEQUENCE</scope>
    <source>
        <strain evidence="3">5032</strain>
    </source>
</reference>
<dbReference type="AlphaFoldDB" id="A0A9D2KRY3"/>
<keyword evidence="2" id="KW-0732">Signal</keyword>
<evidence type="ECO:0000313" key="3">
    <source>
        <dbReference type="EMBL" id="HJA80039.1"/>
    </source>
</evidence>
<name>A0A9D2KRY3_9BACT</name>
<evidence type="ECO:0000256" key="2">
    <source>
        <dbReference type="SAM" id="SignalP"/>
    </source>
</evidence>
<protein>
    <recommendedName>
        <fullName evidence="5">Sel1 repeat family protein</fullName>
    </recommendedName>
</protein>
<dbReference type="EMBL" id="DWZD01000053">
    <property type="protein sequence ID" value="HJA80039.1"/>
    <property type="molecule type" value="Genomic_DNA"/>
</dbReference>
<dbReference type="Proteomes" id="UP000823821">
    <property type="component" value="Unassembled WGS sequence"/>
</dbReference>
<sequence>MLRPLFAPLLALCLLLAPSLSQGEETPKEEASQPAGSAVSRTSGQDPCPESDFPHRLMQPVADCRKQDKVMAATLRDEAMRDDPLHILLIVALSKLERTDGGPSLFGAPASFWEDWLIRLFGEREGCYLLACVLYEISTIPGLPQTEINRITVEYLRKSAALGHPQAMYGLARHAADFPDRTFRMPEHPGFFILPRDVPEDGARTPESRYWLGAAAAAGSLEANFHFGYAHSVHSYGVYDERKALEAYAQAMRLGVLSALKRINLLLNPTGEKTPFPPSTDCKTLLYYNALATYLDEDGDVQEIERAAQLMMQGGNETFAEACLTRTEYEEILRKAKKEGAGGKAALQEKKKAREALLQKAGARLAELRAAFAAQATEQTSPAGAGS</sequence>
<evidence type="ECO:0000256" key="1">
    <source>
        <dbReference type="SAM" id="MobiDB-lite"/>
    </source>
</evidence>